<comment type="subunit">
    <text evidence="6">Part of the small subunit (SSU) processome, composed of more than 70 proteins and the RNA chaperone small nucleolar RNA (snoRNA) U3.</text>
</comment>
<dbReference type="AlphaFoldDB" id="A0A7L1XK43"/>
<proteinExistence type="inferred from homology"/>
<dbReference type="SMART" id="SM00650">
    <property type="entry name" value="rADc"/>
    <property type="match status" value="1"/>
</dbReference>
<dbReference type="Pfam" id="PF00398">
    <property type="entry name" value="RrnaAD"/>
    <property type="match status" value="1"/>
</dbReference>
<keyword evidence="14" id="KW-1185">Reference proteome</keyword>
<dbReference type="CDD" id="cd02440">
    <property type="entry name" value="AdoMet_MTases"/>
    <property type="match status" value="1"/>
</dbReference>
<dbReference type="GO" id="GO:0005730">
    <property type="term" value="C:nucleolus"/>
    <property type="evidence" value="ECO:0007669"/>
    <property type="project" value="TreeGrafter"/>
</dbReference>
<feature type="non-terminal residue" evidence="13">
    <location>
        <position position="1"/>
    </location>
</feature>
<evidence type="ECO:0000256" key="5">
    <source>
        <dbReference type="ARBA" id="ARBA00022884"/>
    </source>
</evidence>
<protein>
    <recommendedName>
        <fullName evidence="11">rRNA adenine N(6)-methyltransferase</fullName>
        <ecNumber evidence="11">2.1.1.-</ecNumber>
    </recommendedName>
</protein>
<evidence type="ECO:0000256" key="10">
    <source>
        <dbReference type="PROSITE-ProRule" id="PRU01026"/>
    </source>
</evidence>
<keyword evidence="4 10" id="KW-0949">S-adenosyl-L-methionine</keyword>
<evidence type="ECO:0000256" key="9">
    <source>
        <dbReference type="ARBA" id="ARBA00061109"/>
    </source>
</evidence>
<dbReference type="PROSITE" id="PS51689">
    <property type="entry name" value="SAM_RNA_A_N6_MT"/>
    <property type="match status" value="1"/>
</dbReference>
<dbReference type="FunFam" id="1.10.8.480:FF:000002">
    <property type="entry name" value="rRNA adenine N(6)-methyltransferase"/>
    <property type="match status" value="1"/>
</dbReference>
<feature type="binding site" evidence="10">
    <location>
        <position position="60"/>
    </location>
    <ligand>
        <name>S-adenosyl-L-methionine</name>
        <dbReference type="ChEBI" id="CHEBI:59789"/>
    </ligand>
</feature>
<accession>A0A7L1XK43</accession>
<name>A0A7L1XK43_9AVES</name>
<feature type="binding site" evidence="10">
    <location>
        <position position="12"/>
    </location>
    <ligand>
        <name>S-adenosyl-L-methionine</name>
        <dbReference type="ChEBI" id="CHEBI:59789"/>
    </ligand>
</feature>
<dbReference type="EC" id="2.1.1.-" evidence="11"/>
<evidence type="ECO:0000256" key="4">
    <source>
        <dbReference type="ARBA" id="ARBA00022691"/>
    </source>
</evidence>
<evidence type="ECO:0000256" key="6">
    <source>
        <dbReference type="ARBA" id="ARBA00035020"/>
    </source>
</evidence>
<evidence type="ECO:0000313" key="13">
    <source>
        <dbReference type="EMBL" id="NXP09662.1"/>
    </source>
</evidence>
<evidence type="ECO:0000313" key="14">
    <source>
        <dbReference type="Proteomes" id="UP000565698"/>
    </source>
</evidence>
<feature type="binding site" evidence="10">
    <location>
        <position position="103"/>
    </location>
    <ligand>
        <name>S-adenosyl-L-methionine</name>
        <dbReference type="ChEBI" id="CHEBI:59789"/>
    </ligand>
</feature>
<evidence type="ECO:0000256" key="1">
    <source>
        <dbReference type="ARBA" id="ARBA00022552"/>
    </source>
</evidence>
<dbReference type="InterPro" id="IPR001737">
    <property type="entry name" value="KsgA/Erm"/>
</dbReference>
<dbReference type="InterPro" id="IPR029063">
    <property type="entry name" value="SAM-dependent_MTases_sf"/>
</dbReference>
<dbReference type="InterPro" id="IPR011530">
    <property type="entry name" value="rRNA_adenine_dimethylase"/>
</dbReference>
<dbReference type="GO" id="GO:0052909">
    <property type="term" value="F:18S rRNA (adenine(1779)-N(6)/adenine(1780)-N(6))-dimethyltransferase activity"/>
    <property type="evidence" value="ECO:0007669"/>
    <property type="project" value="UniProtKB-EC"/>
</dbReference>
<feature type="domain" description="Ribosomal RNA adenine methylase transferase N-terminal" evidence="12">
    <location>
        <begin position="19"/>
        <end position="188"/>
    </location>
</feature>
<reference evidence="13 14" key="1">
    <citation type="submission" date="2019-09" db="EMBL/GenBank/DDBJ databases">
        <title>Bird 10,000 Genomes (B10K) Project - Family phase.</title>
        <authorList>
            <person name="Zhang G."/>
        </authorList>
    </citation>
    <scope>NUCLEOTIDE SEQUENCE [LARGE SCALE GENOMIC DNA]</scope>
    <source>
        <strain evidence="13">B10K-DU-002-47</strain>
        <tissue evidence="13">Muscle</tissue>
    </source>
</reference>
<keyword evidence="3 10" id="KW-0808">Transferase</keyword>
<feature type="non-terminal residue" evidence="13">
    <location>
        <position position="307"/>
    </location>
</feature>
<gene>
    <name evidence="13" type="primary">Dimt1</name>
    <name evidence="13" type="ORF">THIORB_R10234</name>
</gene>
<dbReference type="Gene3D" id="3.40.50.150">
    <property type="entry name" value="Vaccinia Virus protein VP39"/>
    <property type="match status" value="1"/>
</dbReference>
<dbReference type="PANTHER" id="PTHR11727">
    <property type="entry name" value="DIMETHYLADENOSINE TRANSFERASE"/>
    <property type="match status" value="1"/>
</dbReference>
<dbReference type="InterPro" id="IPR020598">
    <property type="entry name" value="rRNA_Ade_methylase_Trfase_N"/>
</dbReference>
<keyword evidence="2 10" id="KW-0489">Methyltransferase</keyword>
<evidence type="ECO:0000256" key="11">
    <source>
        <dbReference type="RuleBase" id="RU362106"/>
    </source>
</evidence>
<sequence length="307" mass="34654">SGILFNTAAGQHILKNPLVVNSIIEKAALRRTDVILEVGPGTGNLTVKMLEKVKKVIACEIDPRLVGELQKRVQGTCLANKLEIKVGDVLKTELPFFDACVANLPYQISSPFVFKLLLHRPFFRCAILMFQREFALRLVAKPGTKLYCRLSINTQLLARVDHLMKVGKNNFRPPPKVESSVVRIEPKNPPPPINFQEWDGLVRIAFVRKNKTLSAAFKSSAVEQLLDHNYRIHCSLHNTVSTIFNILNSVSMYCDLNSEIPENFKIAEKIQTVLKNTGYSDKRARSMDIDDFIRLLHGFNSEGIHFS</sequence>
<comment type="function">
    <text evidence="7">Specifically dimethylates two adjacent adenosines in the loop of a conserved hairpin near the 3'-end of 18S rRNA in the 40S particle. Involved in the pre-rRNA processing steps leading to small-subunit rRNA production independently of its RNA-modifying catalytic activity. Part of the small subunit (SSU) processome, first precursor of the small eukaryotic ribosomal subunit. During the assembly of the SSU processome in the nucleolus, many ribosome biogenesis factors, an RNA chaperone and ribosomal proteins associate with the nascent pre-rRNA and work in concert to generate RNA folding, modifications, rearrangements and cleavage as well as targeted degradation of pre-ribosomal RNA by the RNA exosome.</text>
</comment>
<comment type="catalytic activity">
    <reaction evidence="8">
        <text>adenosine(1779)/adenosine(1780) in 18S rRNA + 4 S-adenosyl-L-methionine = N(6)-dimethyladenosine(1779)/N(6)-dimethyladenosine(1780) in 18S rRNA + 4 S-adenosyl-L-homocysteine + 4 H(+)</text>
        <dbReference type="Rhea" id="RHEA:42780"/>
        <dbReference type="Rhea" id="RHEA-COMP:10234"/>
        <dbReference type="Rhea" id="RHEA-COMP:10236"/>
        <dbReference type="ChEBI" id="CHEBI:15378"/>
        <dbReference type="ChEBI" id="CHEBI:57856"/>
        <dbReference type="ChEBI" id="CHEBI:59789"/>
        <dbReference type="ChEBI" id="CHEBI:74411"/>
        <dbReference type="ChEBI" id="CHEBI:74493"/>
        <dbReference type="EC" id="2.1.1.183"/>
    </reaction>
</comment>
<feature type="binding site" evidence="10">
    <location>
        <position position="88"/>
    </location>
    <ligand>
        <name>S-adenosyl-L-methionine</name>
        <dbReference type="ChEBI" id="CHEBI:59789"/>
    </ligand>
</feature>
<comment type="caution">
    <text evidence="13">The sequence shown here is derived from an EMBL/GenBank/DDBJ whole genome shotgun (WGS) entry which is preliminary data.</text>
</comment>
<dbReference type="FunFam" id="3.40.50.150:FF:000007">
    <property type="entry name" value="rRNA adenine N(6)-methyltransferase"/>
    <property type="match status" value="1"/>
</dbReference>
<dbReference type="GO" id="GO:0003723">
    <property type="term" value="F:RNA binding"/>
    <property type="evidence" value="ECO:0007669"/>
    <property type="project" value="UniProtKB-UniRule"/>
</dbReference>
<keyword evidence="1 11" id="KW-0698">rRNA processing</keyword>
<dbReference type="PANTHER" id="PTHR11727:SF7">
    <property type="entry name" value="DIMETHYLADENOSINE TRANSFERASE-RELATED"/>
    <property type="match status" value="1"/>
</dbReference>
<evidence type="ECO:0000256" key="2">
    <source>
        <dbReference type="ARBA" id="ARBA00022603"/>
    </source>
</evidence>
<dbReference type="Gene3D" id="1.10.8.480">
    <property type="match status" value="1"/>
</dbReference>
<organism evidence="13 14">
    <name type="scientific">Thinocorus orbignyianus</name>
    <dbReference type="NCBI Taxonomy" id="161742"/>
    <lineage>
        <taxon>Eukaryota</taxon>
        <taxon>Metazoa</taxon>
        <taxon>Chordata</taxon>
        <taxon>Craniata</taxon>
        <taxon>Vertebrata</taxon>
        <taxon>Euteleostomi</taxon>
        <taxon>Archelosauria</taxon>
        <taxon>Archosauria</taxon>
        <taxon>Dinosauria</taxon>
        <taxon>Saurischia</taxon>
        <taxon>Theropoda</taxon>
        <taxon>Coelurosauria</taxon>
        <taxon>Aves</taxon>
        <taxon>Neognathae</taxon>
        <taxon>Neoaves</taxon>
        <taxon>Aequornithes</taxon>
        <taxon>Ciconiiformes</taxon>
        <taxon>Thinocoridae</taxon>
        <taxon>Thinocorus</taxon>
    </lineage>
</organism>
<dbReference type="SUPFAM" id="SSF53335">
    <property type="entry name" value="S-adenosyl-L-methionine-dependent methyltransferases"/>
    <property type="match status" value="1"/>
</dbReference>
<evidence type="ECO:0000256" key="8">
    <source>
        <dbReference type="ARBA" id="ARBA00049478"/>
    </source>
</evidence>
<dbReference type="OrthoDB" id="74991at2759"/>
<dbReference type="Proteomes" id="UP000565698">
    <property type="component" value="Unassembled WGS sequence"/>
</dbReference>
<dbReference type="EMBL" id="VXBW01004767">
    <property type="protein sequence ID" value="NXP09662.1"/>
    <property type="molecule type" value="Genomic_DNA"/>
</dbReference>
<feature type="binding site" evidence="10">
    <location>
        <position position="39"/>
    </location>
    <ligand>
        <name>S-adenosyl-L-methionine</name>
        <dbReference type="ChEBI" id="CHEBI:59789"/>
    </ligand>
</feature>
<dbReference type="InterPro" id="IPR020596">
    <property type="entry name" value="rRNA_Ade_Mease_Trfase_CS"/>
</dbReference>
<evidence type="ECO:0000256" key="3">
    <source>
        <dbReference type="ARBA" id="ARBA00022679"/>
    </source>
</evidence>
<dbReference type="PROSITE" id="PS01131">
    <property type="entry name" value="RRNA_A_DIMETH"/>
    <property type="match status" value="1"/>
</dbReference>
<keyword evidence="5 10" id="KW-0694">RNA-binding</keyword>
<feature type="binding site" evidence="10">
    <location>
        <position position="14"/>
    </location>
    <ligand>
        <name>S-adenosyl-L-methionine</name>
        <dbReference type="ChEBI" id="CHEBI:59789"/>
    </ligand>
</feature>
<evidence type="ECO:0000256" key="7">
    <source>
        <dbReference type="ARBA" id="ARBA00046134"/>
    </source>
</evidence>
<evidence type="ECO:0000259" key="12">
    <source>
        <dbReference type="SMART" id="SM00650"/>
    </source>
</evidence>
<comment type="similarity">
    <text evidence="9 10 11">Belongs to the class I-like SAM-binding methyltransferase superfamily. rRNA adenine N(6)-methyltransferase family.</text>
</comment>
<dbReference type="NCBIfam" id="TIGR00755">
    <property type="entry name" value="ksgA"/>
    <property type="match status" value="1"/>
</dbReference>